<comment type="caution">
    <text evidence="1">The sequence shown here is derived from an EMBL/GenBank/DDBJ whole genome shotgun (WGS) entry which is preliminary data.</text>
</comment>
<reference evidence="1 2" key="1">
    <citation type="submission" date="2019-01" db="EMBL/GenBank/DDBJ databases">
        <title>Draft genome sequences of the type strain Streptomyces sioyaensis DSM 40032 and its novel strain, TM32, a thermotolerant antibiotics-producing actinobacterium.</title>
        <authorList>
            <person name="Nakaew N."/>
            <person name="Lumyong S."/>
            <person name="Sloan W.T."/>
            <person name="Sungthong R."/>
        </authorList>
    </citation>
    <scope>NUCLEOTIDE SEQUENCE [LARGE SCALE GENOMIC DNA]</scope>
    <source>
        <strain evidence="1 2">DSM 40032</strain>
    </source>
</reference>
<organism evidence="1 2">
    <name type="scientific">Streptomyces sioyaensis</name>
    <dbReference type="NCBI Taxonomy" id="67364"/>
    <lineage>
        <taxon>Bacteria</taxon>
        <taxon>Bacillati</taxon>
        <taxon>Actinomycetota</taxon>
        <taxon>Actinomycetes</taxon>
        <taxon>Kitasatosporales</taxon>
        <taxon>Streptomycetaceae</taxon>
        <taxon>Streptomyces</taxon>
    </lineage>
</organism>
<evidence type="ECO:0000313" key="1">
    <source>
        <dbReference type="EMBL" id="RXS65353.1"/>
    </source>
</evidence>
<dbReference type="RefSeq" id="WP_129248831.1">
    <property type="nucleotide sequence ID" value="NZ_JABZEL010000015.1"/>
</dbReference>
<dbReference type="Pfam" id="PF07366">
    <property type="entry name" value="SnoaL"/>
    <property type="match status" value="1"/>
</dbReference>
<dbReference type="Proteomes" id="UP000289482">
    <property type="component" value="Unassembled WGS sequence"/>
</dbReference>
<protein>
    <submittedName>
        <fullName evidence="1">Ester cyclase</fullName>
    </submittedName>
</protein>
<evidence type="ECO:0000313" key="2">
    <source>
        <dbReference type="Proteomes" id="UP000289482"/>
    </source>
</evidence>
<dbReference type="GO" id="GO:0030638">
    <property type="term" value="P:polyketide metabolic process"/>
    <property type="evidence" value="ECO:0007669"/>
    <property type="project" value="InterPro"/>
</dbReference>
<name>A0A4Q1R2P3_9ACTN</name>
<accession>A0A4Q1R2P3</accession>
<sequence length="133" mass="15288">MGTRLSNDSAKEIVRRRFAELDAGNIGVLDELFSPDYKLNFPGRKAFSLEETRQFYQRMYAAFANLRHEIHDQIAEGDKVVTRWTATGKHTGEFLGIEPSDRMVSFEGINIYTFEDDKLVASHVVWDLSQLDK</sequence>
<dbReference type="InterPro" id="IPR032710">
    <property type="entry name" value="NTF2-like_dom_sf"/>
</dbReference>
<dbReference type="SUPFAM" id="SSF54427">
    <property type="entry name" value="NTF2-like"/>
    <property type="match status" value="1"/>
</dbReference>
<keyword evidence="2" id="KW-1185">Reference proteome</keyword>
<dbReference type="AlphaFoldDB" id="A0A4Q1R2P3"/>
<dbReference type="InterPro" id="IPR009959">
    <property type="entry name" value="Cyclase_SnoaL-like"/>
</dbReference>
<dbReference type="GeneID" id="95780023"/>
<gene>
    <name evidence="1" type="ORF">EST54_18995</name>
</gene>
<dbReference type="PANTHER" id="PTHR38436">
    <property type="entry name" value="POLYKETIDE CYCLASE SNOAL-LIKE DOMAIN"/>
    <property type="match status" value="1"/>
</dbReference>
<proteinExistence type="predicted"/>
<dbReference type="Gene3D" id="3.10.450.50">
    <property type="match status" value="1"/>
</dbReference>
<dbReference type="EMBL" id="SDIF01000052">
    <property type="protein sequence ID" value="RXS65353.1"/>
    <property type="molecule type" value="Genomic_DNA"/>
</dbReference>
<dbReference type="PANTHER" id="PTHR38436:SF1">
    <property type="entry name" value="ESTER CYCLASE"/>
    <property type="match status" value="1"/>
</dbReference>